<keyword evidence="3" id="KW-1185">Reference proteome</keyword>
<protein>
    <recommendedName>
        <fullName evidence="4">Protochlorophyllide reductase</fullName>
    </recommendedName>
</protein>
<keyword evidence="1" id="KW-0560">Oxidoreductase</keyword>
<dbReference type="InterPro" id="IPR036291">
    <property type="entry name" value="NAD(P)-bd_dom_sf"/>
</dbReference>
<sequence length="392" mass="41536">MWGAAAALAALCLAGVPCGRAVAALCLAHVLLVFSLRLFSREAGACGAAPLAHLAAAAAAQLAPPLLPLALTLALCGAISASTYTRLVRMPRRPLPSLTGKIVIVTGCSSGIGLETARLLLSLGATVVFACRSEERAKTAIESVVAARGAERGRASFLPLDLSSCQSVQLFAQRFLATFHRCDALVCNAGAQFPERALSRDGFEQNMASNHLGHWLLTKLLLPALRESSGRVVAVASSLHKKEMIQGRSVLSSLLSDPMSERSYGMFEAYAKSKLAQVASSAELQRREPAIISVSLHPGNGVTEITRRYPYLVRAAHSLVAPLSRYVQPSAEDCAATSVFAVAYQDAAALRGSYLERSVPVMPAPAAQDKEVARQVWEMTESYLKAWSAPPG</sequence>
<dbReference type="PANTHER" id="PTHR43157:SF31">
    <property type="entry name" value="PHOSPHATIDYLINOSITOL-GLYCAN BIOSYNTHESIS CLASS F PROTEIN"/>
    <property type="match status" value="1"/>
</dbReference>
<accession>A0AB34JP12</accession>
<dbReference type="EMBL" id="JBGBPQ010000005">
    <property type="protein sequence ID" value="KAL1523653.1"/>
    <property type="molecule type" value="Genomic_DNA"/>
</dbReference>
<evidence type="ECO:0008006" key="4">
    <source>
        <dbReference type="Google" id="ProtNLM"/>
    </source>
</evidence>
<dbReference type="GO" id="GO:0016491">
    <property type="term" value="F:oxidoreductase activity"/>
    <property type="evidence" value="ECO:0007669"/>
    <property type="project" value="UniProtKB-KW"/>
</dbReference>
<dbReference type="InterPro" id="IPR002347">
    <property type="entry name" value="SDR_fam"/>
</dbReference>
<evidence type="ECO:0000256" key="1">
    <source>
        <dbReference type="ARBA" id="ARBA00023002"/>
    </source>
</evidence>
<reference evidence="2 3" key="1">
    <citation type="journal article" date="2024" name="Science">
        <title>Giant polyketide synthase enzymes in the biosynthesis of giant marine polyether toxins.</title>
        <authorList>
            <person name="Fallon T.R."/>
            <person name="Shende V.V."/>
            <person name="Wierzbicki I.H."/>
            <person name="Pendleton A.L."/>
            <person name="Watervoot N.F."/>
            <person name="Auber R.P."/>
            <person name="Gonzalez D.J."/>
            <person name="Wisecaver J.H."/>
            <person name="Moore B.S."/>
        </authorList>
    </citation>
    <scope>NUCLEOTIDE SEQUENCE [LARGE SCALE GENOMIC DNA]</scope>
    <source>
        <strain evidence="2 3">12B1</strain>
    </source>
</reference>
<dbReference type="PANTHER" id="PTHR43157">
    <property type="entry name" value="PHOSPHATIDYLINOSITOL-GLYCAN BIOSYNTHESIS CLASS F PROTEIN-RELATED"/>
    <property type="match status" value="1"/>
</dbReference>
<dbReference type="Pfam" id="PF00106">
    <property type="entry name" value="adh_short"/>
    <property type="match status" value="1"/>
</dbReference>
<dbReference type="Proteomes" id="UP001515480">
    <property type="component" value="Unassembled WGS sequence"/>
</dbReference>
<evidence type="ECO:0000313" key="2">
    <source>
        <dbReference type="EMBL" id="KAL1523653.1"/>
    </source>
</evidence>
<dbReference type="AlphaFoldDB" id="A0AB34JP12"/>
<comment type="caution">
    <text evidence="2">The sequence shown here is derived from an EMBL/GenBank/DDBJ whole genome shotgun (WGS) entry which is preliminary data.</text>
</comment>
<dbReference type="SUPFAM" id="SSF51735">
    <property type="entry name" value="NAD(P)-binding Rossmann-fold domains"/>
    <property type="match status" value="1"/>
</dbReference>
<name>A0AB34JP12_PRYPA</name>
<organism evidence="2 3">
    <name type="scientific">Prymnesium parvum</name>
    <name type="common">Toxic golden alga</name>
    <dbReference type="NCBI Taxonomy" id="97485"/>
    <lineage>
        <taxon>Eukaryota</taxon>
        <taxon>Haptista</taxon>
        <taxon>Haptophyta</taxon>
        <taxon>Prymnesiophyceae</taxon>
        <taxon>Prymnesiales</taxon>
        <taxon>Prymnesiaceae</taxon>
        <taxon>Prymnesium</taxon>
    </lineage>
</organism>
<dbReference type="Gene3D" id="3.40.50.720">
    <property type="entry name" value="NAD(P)-binding Rossmann-like Domain"/>
    <property type="match status" value="1"/>
</dbReference>
<gene>
    <name evidence="2" type="ORF">AB1Y20_018588</name>
</gene>
<proteinExistence type="predicted"/>
<evidence type="ECO:0000313" key="3">
    <source>
        <dbReference type="Proteomes" id="UP001515480"/>
    </source>
</evidence>
<dbReference type="PRINTS" id="PR00081">
    <property type="entry name" value="GDHRDH"/>
</dbReference>